<dbReference type="EMBL" id="JAPZBQ010000005">
    <property type="protein sequence ID" value="KAJ5328813.1"/>
    <property type="molecule type" value="Genomic_DNA"/>
</dbReference>
<organism evidence="2 3">
    <name type="scientific">Penicillium brevicompactum</name>
    <dbReference type="NCBI Taxonomy" id="5074"/>
    <lineage>
        <taxon>Eukaryota</taxon>
        <taxon>Fungi</taxon>
        <taxon>Dikarya</taxon>
        <taxon>Ascomycota</taxon>
        <taxon>Pezizomycotina</taxon>
        <taxon>Eurotiomycetes</taxon>
        <taxon>Eurotiomycetidae</taxon>
        <taxon>Eurotiales</taxon>
        <taxon>Aspergillaceae</taxon>
        <taxon>Penicillium</taxon>
    </lineage>
</organism>
<evidence type="ECO:0000313" key="2">
    <source>
        <dbReference type="EMBL" id="KAJ5328813.1"/>
    </source>
</evidence>
<keyword evidence="1" id="KW-0812">Transmembrane</keyword>
<proteinExistence type="predicted"/>
<sequence>MAMAWVGPEDGIMIANLLLTVLLAIGSAVVVATSITTTAIRFRQAYSNLDIRGSSLEIHDSSLEIHDTSLEILANHSAEDRTPNPAYPGGN</sequence>
<gene>
    <name evidence="2" type="ORF">N7452_009203</name>
</gene>
<evidence type="ECO:0000313" key="3">
    <source>
        <dbReference type="Proteomes" id="UP001147695"/>
    </source>
</evidence>
<keyword evidence="1" id="KW-0472">Membrane</keyword>
<name>A0A9W9QAR2_PENBR</name>
<keyword evidence="1" id="KW-1133">Transmembrane helix</keyword>
<reference evidence="2" key="2">
    <citation type="journal article" date="2023" name="IMA Fungus">
        <title>Comparative genomic study of the Penicillium genus elucidates a diverse pangenome and 15 lateral gene transfer events.</title>
        <authorList>
            <person name="Petersen C."/>
            <person name="Sorensen T."/>
            <person name="Nielsen M.R."/>
            <person name="Sondergaard T.E."/>
            <person name="Sorensen J.L."/>
            <person name="Fitzpatrick D.A."/>
            <person name="Frisvad J.C."/>
            <person name="Nielsen K.L."/>
        </authorList>
    </citation>
    <scope>NUCLEOTIDE SEQUENCE</scope>
    <source>
        <strain evidence="2">IBT 35673</strain>
    </source>
</reference>
<protein>
    <submittedName>
        <fullName evidence="2">Uncharacterized protein</fullName>
    </submittedName>
</protein>
<evidence type="ECO:0000256" key="1">
    <source>
        <dbReference type="SAM" id="Phobius"/>
    </source>
</evidence>
<reference evidence="2" key="1">
    <citation type="submission" date="2022-12" db="EMBL/GenBank/DDBJ databases">
        <authorList>
            <person name="Petersen C."/>
        </authorList>
    </citation>
    <scope>NUCLEOTIDE SEQUENCE</scope>
    <source>
        <strain evidence="2">IBT 35673</strain>
    </source>
</reference>
<comment type="caution">
    <text evidence="2">The sequence shown here is derived from an EMBL/GenBank/DDBJ whole genome shotgun (WGS) entry which is preliminary data.</text>
</comment>
<feature type="transmembrane region" description="Helical" evidence="1">
    <location>
        <begin position="12"/>
        <end position="35"/>
    </location>
</feature>
<dbReference type="AlphaFoldDB" id="A0A9W9QAR2"/>
<dbReference type="Proteomes" id="UP001147695">
    <property type="component" value="Unassembled WGS sequence"/>
</dbReference>
<accession>A0A9W9QAR2</accession>